<dbReference type="AlphaFoldDB" id="A0A418SX14"/>
<accession>A0A418SX14</accession>
<dbReference type="Pfam" id="PF12146">
    <property type="entry name" value="Hydrolase_4"/>
    <property type="match status" value="1"/>
</dbReference>
<dbReference type="InterPro" id="IPR029058">
    <property type="entry name" value="AB_hydrolase_fold"/>
</dbReference>
<dbReference type="Proteomes" id="UP000284202">
    <property type="component" value="Unassembled WGS sequence"/>
</dbReference>
<evidence type="ECO:0000313" key="2">
    <source>
        <dbReference type="EMBL" id="RJE85502.1"/>
    </source>
</evidence>
<dbReference type="GO" id="GO:0016787">
    <property type="term" value="F:hydrolase activity"/>
    <property type="evidence" value="ECO:0007669"/>
    <property type="project" value="UniProtKB-KW"/>
</dbReference>
<dbReference type="EMBL" id="QZCG01000006">
    <property type="protein sequence ID" value="RJE85502.1"/>
    <property type="molecule type" value="Genomic_DNA"/>
</dbReference>
<keyword evidence="3" id="KW-1185">Reference proteome</keyword>
<keyword evidence="2" id="KW-0378">Hydrolase</keyword>
<sequence length="316" mass="35137">MEQAPFHQLPHDPLKPGSAFWVRTEDDIRLRLALWRCETVEPVGGVLLFPGRTEYLEKYAPVARRLTDTGYEVLAIDWRGQGMSDRLIDDPRRGHVGAFADYQRDVLEMVVAASAVDLPKPWHLLAHSMGGCIGLSALFDELPVASAVFSAPMWGLERNGFPRPIVQALAVVGDRLGFGEKMVPGTGGKTTYFVDEAFGENVLTSDLDEWTRLLHEAASWPELTIGGATLHWLREAIRECDRLAALPSPDLPVTITLGDCEKVVSPRAIRDRAGRWDSARLLEFENCRHEVLMEMPDLRDRVLEAALIQFLSAGTG</sequence>
<organism evidence="2 3">
    <name type="scientific">Paracoccus onubensis</name>
    <dbReference type="NCBI Taxonomy" id="1675788"/>
    <lineage>
        <taxon>Bacteria</taxon>
        <taxon>Pseudomonadati</taxon>
        <taxon>Pseudomonadota</taxon>
        <taxon>Alphaproteobacteria</taxon>
        <taxon>Rhodobacterales</taxon>
        <taxon>Paracoccaceae</taxon>
        <taxon>Paracoccus</taxon>
    </lineage>
</organism>
<reference evidence="3" key="1">
    <citation type="submission" date="2018-09" db="EMBL/GenBank/DDBJ databases">
        <title>Acidovorax cavernicola nov. sp. isolated from Gruta de las Maravillas (Aracena, Spain).</title>
        <authorList>
            <person name="Jurado V."/>
            <person name="Gutierrez-Patricio S."/>
            <person name="Gonzalez-Pimentel J.L."/>
            <person name="Miller A.Z."/>
            <person name="Laiz L."/>
            <person name="Saiz-Jimenez C."/>
        </authorList>
    </citation>
    <scope>NUCLEOTIDE SEQUENCE [LARGE SCALE GENOMIC DNA]</scope>
    <source>
        <strain evidence="3">1011MAR3C25</strain>
    </source>
</reference>
<dbReference type="InterPro" id="IPR051044">
    <property type="entry name" value="MAG_DAG_Lipase"/>
</dbReference>
<dbReference type="InterPro" id="IPR022742">
    <property type="entry name" value="Hydrolase_4"/>
</dbReference>
<dbReference type="Gene3D" id="3.40.50.1820">
    <property type="entry name" value="alpha/beta hydrolase"/>
    <property type="match status" value="1"/>
</dbReference>
<dbReference type="SUPFAM" id="SSF53474">
    <property type="entry name" value="alpha/beta-Hydrolases"/>
    <property type="match status" value="1"/>
</dbReference>
<gene>
    <name evidence="2" type="ORF">D3P04_10350</name>
</gene>
<feature type="domain" description="Serine aminopeptidase S33" evidence="1">
    <location>
        <begin position="42"/>
        <end position="294"/>
    </location>
</feature>
<dbReference type="PANTHER" id="PTHR11614">
    <property type="entry name" value="PHOSPHOLIPASE-RELATED"/>
    <property type="match status" value="1"/>
</dbReference>
<comment type="caution">
    <text evidence="2">The sequence shown here is derived from an EMBL/GenBank/DDBJ whole genome shotgun (WGS) entry which is preliminary data.</text>
</comment>
<protein>
    <submittedName>
        <fullName evidence="2">Alpha/beta hydrolase</fullName>
    </submittedName>
</protein>
<evidence type="ECO:0000259" key="1">
    <source>
        <dbReference type="Pfam" id="PF12146"/>
    </source>
</evidence>
<dbReference type="OrthoDB" id="9788260at2"/>
<evidence type="ECO:0000313" key="3">
    <source>
        <dbReference type="Proteomes" id="UP000284202"/>
    </source>
</evidence>
<name>A0A418SX14_9RHOB</name>
<proteinExistence type="predicted"/>